<keyword evidence="2" id="KW-1003">Cell membrane</keyword>
<keyword evidence="5 7" id="KW-0472">Membrane</keyword>
<feature type="domain" description="MacB-like periplasmic core" evidence="9">
    <location>
        <begin position="20"/>
        <end position="244"/>
    </location>
</feature>
<dbReference type="InterPro" id="IPR025857">
    <property type="entry name" value="MacB_PCD"/>
</dbReference>
<dbReference type="InterPro" id="IPR050250">
    <property type="entry name" value="Macrolide_Exporter_MacB"/>
</dbReference>
<evidence type="ECO:0000256" key="6">
    <source>
        <dbReference type="ARBA" id="ARBA00038076"/>
    </source>
</evidence>
<evidence type="ECO:0000256" key="7">
    <source>
        <dbReference type="SAM" id="Phobius"/>
    </source>
</evidence>
<comment type="subcellular location">
    <subcellularLocation>
        <location evidence="1">Cell membrane</location>
        <topology evidence="1">Multi-pass membrane protein</topology>
    </subcellularLocation>
</comment>
<feature type="transmembrane region" description="Helical" evidence="7">
    <location>
        <begin position="368"/>
        <end position="388"/>
    </location>
</feature>
<accession>A0A7C3RKJ2</accession>
<evidence type="ECO:0000259" key="8">
    <source>
        <dbReference type="Pfam" id="PF02687"/>
    </source>
</evidence>
<evidence type="ECO:0000256" key="3">
    <source>
        <dbReference type="ARBA" id="ARBA00022692"/>
    </source>
</evidence>
<protein>
    <submittedName>
        <fullName evidence="10">FtsX-like permease family protein</fullName>
    </submittedName>
</protein>
<dbReference type="GO" id="GO:0022857">
    <property type="term" value="F:transmembrane transporter activity"/>
    <property type="evidence" value="ECO:0007669"/>
    <property type="project" value="TreeGrafter"/>
</dbReference>
<evidence type="ECO:0000259" key="9">
    <source>
        <dbReference type="Pfam" id="PF12704"/>
    </source>
</evidence>
<feature type="domain" description="ABC3 transporter permease C-terminal" evidence="8">
    <location>
        <begin position="286"/>
        <end position="398"/>
    </location>
</feature>
<dbReference type="GO" id="GO:0005886">
    <property type="term" value="C:plasma membrane"/>
    <property type="evidence" value="ECO:0007669"/>
    <property type="project" value="UniProtKB-SubCell"/>
</dbReference>
<name>A0A7C3RKJ2_DICTH</name>
<dbReference type="PANTHER" id="PTHR30572:SF4">
    <property type="entry name" value="ABC TRANSPORTER PERMEASE YTRF"/>
    <property type="match status" value="1"/>
</dbReference>
<dbReference type="Pfam" id="PF12704">
    <property type="entry name" value="MacB_PCD"/>
    <property type="match status" value="1"/>
</dbReference>
<comment type="caution">
    <text evidence="10">The sequence shown here is derived from an EMBL/GenBank/DDBJ whole genome shotgun (WGS) entry which is preliminary data.</text>
</comment>
<keyword evidence="4 7" id="KW-1133">Transmembrane helix</keyword>
<evidence type="ECO:0000256" key="4">
    <source>
        <dbReference type="ARBA" id="ARBA00022989"/>
    </source>
</evidence>
<sequence>MIVEILKMALYSFSSNKLRTFLTTLGIIIGVAAVVTLVSLGEGTKYSIEKQFTSLGSNLLTVFPRFGRGVGLVRGAPRSSITNDDYEALKEELDSSKVVAIVPYANRNVQVKYKASNSNTQVIGTSADYMRVREIKLKEGDFFSEEDYRGSKKVAVLGSSVAETLFGNEDPVGQSIKIAGITFKVIGILEPQGQLGGFANLDDMIFIPLTTFQRKIQGGNFLNNIYISAVSPDVMDDLQTRIEEIIRKKHKITNPDEDDFVVQNQLTILSSLNQSMQTLTLFLAGIAAISLLVGGIGIMNIMLVNVTERIKEIGIRKAVGAKSGYILLQFLLESVIVSVVGGIVGILLGIFLAQIIKSFSGLSAVVTLNPIILSFTVSALVGIFFGYYPARRASKLNPIEALRYE</sequence>
<dbReference type="EMBL" id="DTIN01000027">
    <property type="protein sequence ID" value="HFX13899.1"/>
    <property type="molecule type" value="Genomic_DNA"/>
</dbReference>
<feature type="transmembrane region" description="Helical" evidence="7">
    <location>
        <begin position="279"/>
        <end position="304"/>
    </location>
</feature>
<evidence type="ECO:0000256" key="5">
    <source>
        <dbReference type="ARBA" id="ARBA00023136"/>
    </source>
</evidence>
<gene>
    <name evidence="10" type="ORF">ENW00_07115</name>
</gene>
<evidence type="ECO:0000256" key="2">
    <source>
        <dbReference type="ARBA" id="ARBA00022475"/>
    </source>
</evidence>
<dbReference type="Pfam" id="PF02687">
    <property type="entry name" value="FtsX"/>
    <property type="match status" value="1"/>
</dbReference>
<dbReference type="InterPro" id="IPR003838">
    <property type="entry name" value="ABC3_permease_C"/>
</dbReference>
<feature type="transmembrane region" description="Helical" evidence="7">
    <location>
        <begin position="21"/>
        <end position="41"/>
    </location>
</feature>
<dbReference type="PANTHER" id="PTHR30572">
    <property type="entry name" value="MEMBRANE COMPONENT OF TRANSPORTER-RELATED"/>
    <property type="match status" value="1"/>
</dbReference>
<comment type="similarity">
    <text evidence="6">Belongs to the ABC-4 integral membrane protein family.</text>
</comment>
<keyword evidence="3 7" id="KW-0812">Transmembrane</keyword>
<reference evidence="10" key="1">
    <citation type="journal article" date="2020" name="mSystems">
        <title>Genome- and Community-Level Interaction Insights into Carbon Utilization and Element Cycling Functions of Hydrothermarchaeota in Hydrothermal Sediment.</title>
        <authorList>
            <person name="Zhou Z."/>
            <person name="Liu Y."/>
            <person name="Xu W."/>
            <person name="Pan J."/>
            <person name="Luo Z.H."/>
            <person name="Li M."/>
        </authorList>
    </citation>
    <scope>NUCLEOTIDE SEQUENCE [LARGE SCALE GENOMIC DNA]</scope>
    <source>
        <strain evidence="10">SpSt-81</strain>
    </source>
</reference>
<proteinExistence type="inferred from homology"/>
<feature type="transmembrane region" description="Helical" evidence="7">
    <location>
        <begin position="325"/>
        <end position="356"/>
    </location>
</feature>
<evidence type="ECO:0000313" key="10">
    <source>
        <dbReference type="EMBL" id="HFX13899.1"/>
    </source>
</evidence>
<dbReference type="AlphaFoldDB" id="A0A7C3RKJ2"/>
<evidence type="ECO:0000256" key="1">
    <source>
        <dbReference type="ARBA" id="ARBA00004651"/>
    </source>
</evidence>
<organism evidence="10">
    <name type="scientific">Dictyoglomus thermophilum</name>
    <dbReference type="NCBI Taxonomy" id="14"/>
    <lineage>
        <taxon>Bacteria</taxon>
        <taxon>Pseudomonadati</taxon>
        <taxon>Dictyoglomota</taxon>
        <taxon>Dictyoglomia</taxon>
        <taxon>Dictyoglomales</taxon>
        <taxon>Dictyoglomaceae</taxon>
        <taxon>Dictyoglomus</taxon>
    </lineage>
</organism>